<keyword evidence="4" id="KW-0175">Coiled coil</keyword>
<keyword evidence="2 6" id="KW-0560">Oxidoreductase</keyword>
<feature type="domain" description="Prephenate/arogenate dehydrogenase" evidence="5">
    <location>
        <begin position="5"/>
        <end position="304"/>
    </location>
</feature>
<gene>
    <name evidence="6" type="ORF">HSACCH_01760</name>
</gene>
<dbReference type="InterPro" id="IPR003099">
    <property type="entry name" value="Prephen_DH"/>
</dbReference>
<dbReference type="PANTHER" id="PTHR21363:SF0">
    <property type="entry name" value="PREPHENATE DEHYDROGENASE [NADP(+)]"/>
    <property type="match status" value="1"/>
</dbReference>
<proteinExistence type="inferred from homology"/>
<dbReference type="GO" id="GO:0004665">
    <property type="term" value="F:prephenate dehydrogenase (NADP+) activity"/>
    <property type="evidence" value="ECO:0007669"/>
    <property type="project" value="InterPro"/>
</dbReference>
<dbReference type="AlphaFoldDB" id="M5EFK6"/>
<dbReference type="PROSITE" id="PS51176">
    <property type="entry name" value="PDH_ADH"/>
    <property type="match status" value="1"/>
</dbReference>
<feature type="coiled-coil region" evidence="4">
    <location>
        <begin position="161"/>
        <end position="195"/>
    </location>
</feature>
<dbReference type="GO" id="GO:0006571">
    <property type="term" value="P:tyrosine biosynthetic process"/>
    <property type="evidence" value="ECO:0007669"/>
    <property type="project" value="InterPro"/>
</dbReference>
<accession>M5EFK6</accession>
<dbReference type="InterPro" id="IPR050812">
    <property type="entry name" value="Preph/Arog_dehydrog"/>
</dbReference>
<protein>
    <recommendedName>
        <fullName evidence="5">Prephenate/arogenate dehydrogenase domain-containing protein</fullName>
    </recommendedName>
</protein>
<comment type="caution">
    <text evidence="6">The sequence shown here is derived from an EMBL/GenBank/DDBJ whole genome shotgun (WGS) entry which is preliminary data.</text>
</comment>
<dbReference type="InterPro" id="IPR046825">
    <property type="entry name" value="PDH_C"/>
</dbReference>
<sequence length="304" mass="33768">MPKFKKIAVVGIGLIGASLAAALKKYDPNIKITAVDRCLESIKKAEKLEIIDQGFTELKDNLSEAELIFIAVPVAAIPSVIRKIKDGSKGKQLLVDAGSTKKEIMLQAKEILAGTKKIFVGGHPMAGSHKSGLDWHQVDLFKDAPFILTPWIEESKSLLPTDEALKNSNVEEEQLQQLKELIENLKAKVHIISAEEHDRCTAYLSHLPHLLSSALVNLSSKRDLDSSFLELSGSGYRDMTRIAGSSPELWQDIIISNRKNLSELVTEYIAELKELQLNLENNEENKIYNFLASAAEIKNKSREK</sequence>
<dbReference type="GO" id="GO:0070403">
    <property type="term" value="F:NAD+ binding"/>
    <property type="evidence" value="ECO:0007669"/>
    <property type="project" value="InterPro"/>
</dbReference>
<evidence type="ECO:0000256" key="4">
    <source>
        <dbReference type="SAM" id="Coils"/>
    </source>
</evidence>
<dbReference type="InterPro" id="IPR036291">
    <property type="entry name" value="NAD(P)-bd_dom_sf"/>
</dbReference>
<dbReference type="GO" id="GO:0008977">
    <property type="term" value="F:prephenate dehydrogenase (NAD+) activity"/>
    <property type="evidence" value="ECO:0007669"/>
    <property type="project" value="InterPro"/>
</dbReference>
<dbReference type="SUPFAM" id="SSF51735">
    <property type="entry name" value="NAD(P)-binding Rossmann-fold domains"/>
    <property type="match status" value="1"/>
</dbReference>
<dbReference type="SUPFAM" id="SSF48179">
    <property type="entry name" value="6-phosphogluconate dehydrogenase C-terminal domain-like"/>
    <property type="match status" value="1"/>
</dbReference>
<comment type="pathway">
    <text evidence="3">Amino-acid biosynthesis.</text>
</comment>
<evidence type="ECO:0000256" key="3">
    <source>
        <dbReference type="ARBA" id="ARBA00029440"/>
    </source>
</evidence>
<feature type="coiled-coil region" evidence="4">
    <location>
        <begin position="258"/>
        <end position="285"/>
    </location>
</feature>
<dbReference type="Pfam" id="PF20463">
    <property type="entry name" value="PDH_C"/>
    <property type="match status" value="1"/>
</dbReference>
<dbReference type="InterPro" id="IPR008927">
    <property type="entry name" value="6-PGluconate_DH-like_C_sf"/>
</dbReference>
<dbReference type="Pfam" id="PF02153">
    <property type="entry name" value="PDH_N"/>
    <property type="match status" value="1"/>
</dbReference>
<comment type="similarity">
    <text evidence="1">Belongs to the prephenate/arogenate dehydrogenase family.</text>
</comment>
<dbReference type="Gene3D" id="3.40.50.720">
    <property type="entry name" value="NAD(P)-binding Rossmann-like Domain"/>
    <property type="match status" value="1"/>
</dbReference>
<dbReference type="eggNOG" id="COG0287">
    <property type="taxonomic scope" value="Bacteria"/>
</dbReference>
<dbReference type="FunCoup" id="M5EFK6">
    <property type="interactions" value="295"/>
</dbReference>
<evidence type="ECO:0000313" key="7">
    <source>
        <dbReference type="Proteomes" id="UP000012063"/>
    </source>
</evidence>
<dbReference type="Proteomes" id="UP000012063">
    <property type="component" value="Unassembled WGS sequence"/>
</dbReference>
<evidence type="ECO:0000259" key="5">
    <source>
        <dbReference type="PROSITE" id="PS51176"/>
    </source>
</evidence>
<dbReference type="Gene3D" id="1.10.3660.10">
    <property type="entry name" value="6-phosphogluconate dehydrogenase C-terminal like domain"/>
    <property type="match status" value="1"/>
</dbReference>
<dbReference type="PANTHER" id="PTHR21363">
    <property type="entry name" value="PREPHENATE DEHYDROGENASE"/>
    <property type="match status" value="1"/>
</dbReference>
<keyword evidence="7" id="KW-1185">Reference proteome</keyword>
<dbReference type="FunFam" id="3.40.50.720:FF:000208">
    <property type="entry name" value="Prephenate dehydrogenase"/>
    <property type="match status" value="1"/>
</dbReference>
<name>M5EFK6_9FIRM</name>
<dbReference type="RefSeq" id="WP_005489298.1">
    <property type="nucleotide sequence ID" value="NZ_CAUI01000021.1"/>
</dbReference>
<reference evidence="7" key="1">
    <citation type="journal article" date="2013" name="Genome Announc.">
        <title>Genome Sequence of Halanaerobium saccharolyticum subsp. saccharolyticum Strain DSM 6643T, a Halophilic Hydrogen-Producing Bacterium.</title>
        <authorList>
            <person name="Kivisto A."/>
            <person name="Larjo A."/>
            <person name="Ciranna A."/>
            <person name="Santala V."/>
            <person name="Roos C."/>
            <person name="Karp M."/>
        </authorList>
    </citation>
    <scope>NUCLEOTIDE SEQUENCE [LARGE SCALE GENOMIC DNA]</scope>
    <source>
        <strain evidence="7">DSM 6643</strain>
    </source>
</reference>
<dbReference type="OrthoDB" id="9802008at2"/>
<organism evidence="6 7">
    <name type="scientific">Halanaerobium saccharolyticum subsp. saccharolyticum DSM 6643</name>
    <dbReference type="NCBI Taxonomy" id="1293054"/>
    <lineage>
        <taxon>Bacteria</taxon>
        <taxon>Bacillati</taxon>
        <taxon>Bacillota</taxon>
        <taxon>Clostridia</taxon>
        <taxon>Halanaerobiales</taxon>
        <taxon>Halanaerobiaceae</taxon>
        <taxon>Halanaerobium</taxon>
    </lineage>
</organism>
<dbReference type="InterPro" id="IPR046826">
    <property type="entry name" value="PDH_N"/>
</dbReference>
<dbReference type="InParanoid" id="M5EFK6"/>
<dbReference type="EMBL" id="CAUI01000021">
    <property type="protein sequence ID" value="CCU79978.1"/>
    <property type="molecule type" value="Genomic_DNA"/>
</dbReference>
<evidence type="ECO:0000256" key="1">
    <source>
        <dbReference type="ARBA" id="ARBA00007964"/>
    </source>
</evidence>
<dbReference type="STRING" id="1293054.HSACCH_01760"/>
<evidence type="ECO:0000256" key="2">
    <source>
        <dbReference type="ARBA" id="ARBA00023002"/>
    </source>
</evidence>
<evidence type="ECO:0000313" key="6">
    <source>
        <dbReference type="EMBL" id="CCU79978.1"/>
    </source>
</evidence>